<gene>
    <name evidence="3" type="ORF">ACFQDH_10065</name>
</gene>
<evidence type="ECO:0000313" key="4">
    <source>
        <dbReference type="Proteomes" id="UP001596298"/>
    </source>
</evidence>
<dbReference type="Pfam" id="PF13577">
    <property type="entry name" value="SnoaL_4"/>
    <property type="match status" value="1"/>
</dbReference>
<feature type="domain" description="SnoaL-like" evidence="2">
    <location>
        <begin position="13"/>
        <end position="61"/>
    </location>
</feature>
<sequence length="90" mass="9901">MGLLRPDQPGGTVRFGGDDTASGRTYLHELARLKDGREGQNYGVYHDQYRRTADGWRFAERVYEVRYFDASPLGGVSVAAGAVAAQQFSS</sequence>
<dbReference type="Gene3D" id="3.10.450.50">
    <property type="match status" value="1"/>
</dbReference>
<evidence type="ECO:0000313" key="3">
    <source>
        <dbReference type="EMBL" id="MFC6705601.1"/>
    </source>
</evidence>
<reference evidence="4" key="1">
    <citation type="journal article" date="2019" name="Int. J. Syst. Evol. Microbiol.">
        <title>The Global Catalogue of Microorganisms (GCM) 10K type strain sequencing project: providing services to taxonomists for standard genome sequencing and annotation.</title>
        <authorList>
            <consortium name="The Broad Institute Genomics Platform"/>
            <consortium name="The Broad Institute Genome Sequencing Center for Infectious Disease"/>
            <person name="Wu L."/>
            <person name="Ma J."/>
        </authorList>
    </citation>
    <scope>NUCLEOTIDE SEQUENCE [LARGE SCALE GENOMIC DNA]</scope>
    <source>
        <strain evidence="4">CCUG 58127</strain>
    </source>
</reference>
<accession>A0ABW2AFM4</accession>
<name>A0ABW2AFM4_9MICO</name>
<protein>
    <submittedName>
        <fullName evidence="3">Nuclear transport factor 2 family protein</fullName>
    </submittedName>
</protein>
<evidence type="ECO:0000256" key="1">
    <source>
        <dbReference type="SAM" id="MobiDB-lite"/>
    </source>
</evidence>
<dbReference type="Proteomes" id="UP001596298">
    <property type="component" value="Unassembled WGS sequence"/>
</dbReference>
<organism evidence="3 4">
    <name type="scientific">Flexivirga alba</name>
    <dbReference type="NCBI Taxonomy" id="702742"/>
    <lineage>
        <taxon>Bacteria</taxon>
        <taxon>Bacillati</taxon>
        <taxon>Actinomycetota</taxon>
        <taxon>Actinomycetes</taxon>
        <taxon>Micrococcales</taxon>
        <taxon>Dermacoccaceae</taxon>
        <taxon>Flexivirga</taxon>
    </lineage>
</organism>
<dbReference type="EMBL" id="JBHSWH010000001">
    <property type="protein sequence ID" value="MFC6705601.1"/>
    <property type="molecule type" value="Genomic_DNA"/>
</dbReference>
<proteinExistence type="predicted"/>
<comment type="caution">
    <text evidence="3">The sequence shown here is derived from an EMBL/GenBank/DDBJ whole genome shotgun (WGS) entry which is preliminary data.</text>
</comment>
<dbReference type="InterPro" id="IPR037401">
    <property type="entry name" value="SnoaL-like"/>
</dbReference>
<keyword evidence="4" id="KW-1185">Reference proteome</keyword>
<dbReference type="RefSeq" id="WP_382400882.1">
    <property type="nucleotide sequence ID" value="NZ_JBHSWH010000001.1"/>
</dbReference>
<dbReference type="InterPro" id="IPR032710">
    <property type="entry name" value="NTF2-like_dom_sf"/>
</dbReference>
<feature type="region of interest" description="Disordered" evidence="1">
    <location>
        <begin position="1"/>
        <end position="20"/>
    </location>
</feature>
<dbReference type="SUPFAM" id="SSF54427">
    <property type="entry name" value="NTF2-like"/>
    <property type="match status" value="1"/>
</dbReference>
<evidence type="ECO:0000259" key="2">
    <source>
        <dbReference type="Pfam" id="PF13577"/>
    </source>
</evidence>